<feature type="transmembrane region" description="Helical" evidence="1">
    <location>
        <begin position="168"/>
        <end position="191"/>
    </location>
</feature>
<evidence type="ECO:0000259" key="2">
    <source>
        <dbReference type="Pfam" id="PF00487"/>
    </source>
</evidence>
<dbReference type="CDD" id="cd03506">
    <property type="entry name" value="Delta6-FADS-like"/>
    <property type="match status" value="1"/>
</dbReference>
<sequence length="353" mass="38863">MTARHPRAGAGQARSSGRGSDYAVLSRRVKQAGLLDRRPGYYSFKIGVNLLLLAAGWAAFALIGRSWWQLLVAVFLAVMFTQTAFLGHDAGHQQISRSKRANVLLGRLHGNLLVGLAYGWWVSKHNRHHAHPNQVDRDPDIADGALAFTPSQAGARRGPAAWVARHQAWFFFPMLLLEAVNLHVASVRSLFGRTGGNPAARVAEAGLLAAHLVAYAGALLWVLSPVQAVCFAVVQQGLFGLYMGCSFAPNHKGMPIFTEEDEIDYLRRQVLTARNVRGGRLAACVFGGLNYQIEHHLFPSMPRPNLRHAQVLIRAHCSLHGIEYCETGVLNSYAEVLRHLHRVGGPLRPELEY</sequence>
<feature type="transmembrane region" description="Helical" evidence="1">
    <location>
        <begin position="70"/>
        <end position="91"/>
    </location>
</feature>
<dbReference type="PANTHER" id="PTHR19353:SF19">
    <property type="entry name" value="DELTA(5) FATTY ACID DESATURASE C-RELATED"/>
    <property type="match status" value="1"/>
</dbReference>
<feature type="transmembrane region" description="Helical" evidence="1">
    <location>
        <begin position="46"/>
        <end position="64"/>
    </location>
</feature>
<dbReference type="RefSeq" id="WP_344543212.1">
    <property type="nucleotide sequence ID" value="NZ_BAAATD010000005.1"/>
</dbReference>
<gene>
    <name evidence="3" type="ORF">GCM10010411_41580</name>
</gene>
<evidence type="ECO:0000256" key="1">
    <source>
        <dbReference type="SAM" id="Phobius"/>
    </source>
</evidence>
<comment type="caution">
    <text evidence="3">The sequence shown here is derived from an EMBL/GenBank/DDBJ whole genome shotgun (WGS) entry which is preliminary data.</text>
</comment>
<keyword evidence="1" id="KW-1133">Transmembrane helix</keyword>
<proteinExistence type="predicted"/>
<dbReference type="Pfam" id="PF00487">
    <property type="entry name" value="FA_desaturase"/>
    <property type="match status" value="1"/>
</dbReference>
<organism evidence="3 4">
    <name type="scientific">Actinomadura fulvescens</name>
    <dbReference type="NCBI Taxonomy" id="46160"/>
    <lineage>
        <taxon>Bacteria</taxon>
        <taxon>Bacillati</taxon>
        <taxon>Actinomycetota</taxon>
        <taxon>Actinomycetes</taxon>
        <taxon>Streptosporangiales</taxon>
        <taxon>Thermomonosporaceae</taxon>
        <taxon>Actinomadura</taxon>
    </lineage>
</organism>
<evidence type="ECO:0000313" key="4">
    <source>
        <dbReference type="Proteomes" id="UP001501509"/>
    </source>
</evidence>
<evidence type="ECO:0000313" key="3">
    <source>
        <dbReference type="EMBL" id="GAA2603224.1"/>
    </source>
</evidence>
<dbReference type="PANTHER" id="PTHR19353">
    <property type="entry name" value="FATTY ACID DESATURASE 2"/>
    <property type="match status" value="1"/>
</dbReference>
<protein>
    <submittedName>
        <fullName evidence="3">Acyl-CoA desaturase</fullName>
    </submittedName>
</protein>
<feature type="transmembrane region" description="Helical" evidence="1">
    <location>
        <begin position="203"/>
        <end position="223"/>
    </location>
</feature>
<keyword evidence="1" id="KW-0812">Transmembrane</keyword>
<keyword evidence="1" id="KW-0472">Membrane</keyword>
<accession>A0ABP6C6B4</accession>
<dbReference type="Proteomes" id="UP001501509">
    <property type="component" value="Unassembled WGS sequence"/>
</dbReference>
<feature type="transmembrane region" description="Helical" evidence="1">
    <location>
        <begin position="103"/>
        <end position="121"/>
    </location>
</feature>
<dbReference type="EMBL" id="BAAATD010000005">
    <property type="protein sequence ID" value="GAA2603224.1"/>
    <property type="molecule type" value="Genomic_DNA"/>
</dbReference>
<reference evidence="4" key="1">
    <citation type="journal article" date="2019" name="Int. J. Syst. Evol. Microbiol.">
        <title>The Global Catalogue of Microorganisms (GCM) 10K type strain sequencing project: providing services to taxonomists for standard genome sequencing and annotation.</title>
        <authorList>
            <consortium name="The Broad Institute Genomics Platform"/>
            <consortium name="The Broad Institute Genome Sequencing Center for Infectious Disease"/>
            <person name="Wu L."/>
            <person name="Ma J."/>
        </authorList>
    </citation>
    <scope>NUCLEOTIDE SEQUENCE [LARGE SCALE GENOMIC DNA]</scope>
    <source>
        <strain evidence="4">JCM 6833</strain>
    </source>
</reference>
<feature type="domain" description="Fatty acid desaturase" evidence="2">
    <location>
        <begin position="66"/>
        <end position="326"/>
    </location>
</feature>
<dbReference type="PIRSF" id="PIRSF015921">
    <property type="entry name" value="FA_sphinglp_des"/>
    <property type="match status" value="1"/>
</dbReference>
<dbReference type="InterPro" id="IPR012171">
    <property type="entry name" value="Fatty_acid_desaturase"/>
</dbReference>
<name>A0ABP6C6B4_9ACTN</name>
<dbReference type="InterPro" id="IPR005804">
    <property type="entry name" value="FA_desaturase_dom"/>
</dbReference>
<keyword evidence="4" id="KW-1185">Reference proteome</keyword>